<organism evidence="2 3">
    <name type="scientific">Sphingopyxis witflariensis</name>
    <dbReference type="NCBI Taxonomy" id="173675"/>
    <lineage>
        <taxon>Bacteria</taxon>
        <taxon>Pseudomonadati</taxon>
        <taxon>Pseudomonadota</taxon>
        <taxon>Alphaproteobacteria</taxon>
        <taxon>Sphingomonadales</taxon>
        <taxon>Sphingomonadaceae</taxon>
        <taxon>Sphingopyxis</taxon>
    </lineage>
</organism>
<accession>A0A246K5F0</accession>
<evidence type="ECO:0000313" key="2">
    <source>
        <dbReference type="EMBL" id="OWR01241.1"/>
    </source>
</evidence>
<name>A0A246K5F0_9SPHN</name>
<evidence type="ECO:0000256" key="1">
    <source>
        <dbReference type="SAM" id="MobiDB-lite"/>
    </source>
</evidence>
<comment type="caution">
    <text evidence="2">The sequence shown here is derived from an EMBL/GenBank/DDBJ whole genome shotgun (WGS) entry which is preliminary data.</text>
</comment>
<keyword evidence="3" id="KW-1185">Reference proteome</keyword>
<dbReference type="AlphaFoldDB" id="A0A246K5F0"/>
<reference evidence="2 3" key="1">
    <citation type="journal article" date="2002" name="Int. J. Syst. Evol. Microbiol.">
        <title>Sphingopyxis witflariensis sp. nov., isolated from activated sludge.</title>
        <authorList>
            <person name="Kampfer P."/>
            <person name="Witzenberger R."/>
            <person name="Denner E.B."/>
            <person name="Busse H.J."/>
            <person name="Neef A."/>
        </authorList>
    </citation>
    <scope>NUCLEOTIDE SEQUENCE [LARGE SCALE GENOMIC DNA]</scope>
    <source>
        <strain evidence="2 3">DSM 14551</strain>
    </source>
</reference>
<evidence type="ECO:0000313" key="3">
    <source>
        <dbReference type="Proteomes" id="UP000197097"/>
    </source>
</evidence>
<feature type="compositionally biased region" description="Polar residues" evidence="1">
    <location>
        <begin position="86"/>
        <end position="115"/>
    </location>
</feature>
<dbReference type="RefSeq" id="WP_088471050.1">
    <property type="nucleotide sequence ID" value="NZ_NISJ01000001.1"/>
</dbReference>
<dbReference type="Proteomes" id="UP000197097">
    <property type="component" value="Unassembled WGS sequence"/>
</dbReference>
<proteinExistence type="predicted"/>
<protein>
    <submittedName>
        <fullName evidence="2">Uncharacterized protein</fullName>
    </submittedName>
</protein>
<feature type="region of interest" description="Disordered" evidence="1">
    <location>
        <begin position="85"/>
        <end position="142"/>
    </location>
</feature>
<sequence length="142" mass="16005">MLRWPVDLRLPSGGGFEPGNRMAIRAALASRNIRPVIPDRAKRRVKIDHDRELYRKRNQIERFFGRLKINRAVAARYDQLAEASYPWSTSPPADACSNLSMPPSSHQKGSNNRNLSDLLCAPEPPTPPIFGSQRPADIGKQY</sequence>
<dbReference type="EMBL" id="NISJ01000001">
    <property type="protein sequence ID" value="OWR01241.1"/>
    <property type="molecule type" value="Genomic_DNA"/>
</dbReference>
<gene>
    <name evidence="2" type="ORF">CDQ91_02175</name>
</gene>